<dbReference type="SMART" id="SM00028">
    <property type="entry name" value="TPR"/>
    <property type="match status" value="1"/>
</dbReference>
<protein>
    <submittedName>
        <fullName evidence="2">Uncharacterized protein</fullName>
    </submittedName>
</protein>
<keyword evidence="1" id="KW-0802">TPR repeat</keyword>
<dbReference type="GeneID" id="303172220"/>
<evidence type="ECO:0000313" key="2">
    <source>
        <dbReference type="EMBL" id="SJM52496.1"/>
    </source>
</evidence>
<dbReference type="Gene3D" id="1.25.40.10">
    <property type="entry name" value="Tetratricopeptide repeat domain"/>
    <property type="match status" value="1"/>
</dbReference>
<sequence>MDEFVVGFDRTTLRPTLDLAKARARLAEIGQTRSMNGVLERAKLLAACGELEQAAALAASAVVQARTSGLRVEALEARLVRASVAEARGQAERAIREASSIIDEARRGDFVEPWARALQLRGIAHFEIEQWAEAVADFERALALRTDAEAPRHLIDESEVSLLVATDRMGHADRGAVRRRAVHPLFG</sequence>
<dbReference type="InterPro" id="IPR019734">
    <property type="entry name" value="TPR_rpt"/>
</dbReference>
<organism evidence="2 3">
    <name type="scientific">Agrococcus casei LMG 22410</name>
    <dbReference type="NCBI Taxonomy" id="1255656"/>
    <lineage>
        <taxon>Bacteria</taxon>
        <taxon>Bacillati</taxon>
        <taxon>Actinomycetota</taxon>
        <taxon>Actinomycetes</taxon>
        <taxon>Micrococcales</taxon>
        <taxon>Microbacteriaceae</taxon>
        <taxon>Agrococcus</taxon>
    </lineage>
</organism>
<evidence type="ECO:0000256" key="1">
    <source>
        <dbReference type="PROSITE-ProRule" id="PRU00339"/>
    </source>
</evidence>
<keyword evidence="3" id="KW-1185">Reference proteome</keyword>
<evidence type="ECO:0000313" key="3">
    <source>
        <dbReference type="Proteomes" id="UP000195787"/>
    </source>
</evidence>
<dbReference type="SUPFAM" id="SSF48452">
    <property type="entry name" value="TPR-like"/>
    <property type="match status" value="1"/>
</dbReference>
<dbReference type="PROSITE" id="PS50005">
    <property type="entry name" value="TPR"/>
    <property type="match status" value="1"/>
</dbReference>
<reference evidence="2 3" key="1">
    <citation type="submission" date="2017-02" db="EMBL/GenBank/DDBJ databases">
        <authorList>
            <person name="Peterson S.W."/>
        </authorList>
    </citation>
    <scope>NUCLEOTIDE SEQUENCE [LARGE SCALE GENOMIC DNA]</scope>
    <source>
        <strain evidence="2 3">LMG 22410</strain>
    </source>
</reference>
<dbReference type="EMBL" id="FUHU01000020">
    <property type="protein sequence ID" value="SJM52496.1"/>
    <property type="molecule type" value="Genomic_DNA"/>
</dbReference>
<gene>
    <name evidence="2" type="ORF">CZ674_03240</name>
</gene>
<feature type="repeat" description="TPR" evidence="1">
    <location>
        <begin position="115"/>
        <end position="148"/>
    </location>
</feature>
<name>A0A1R4F9D4_9MICO</name>
<dbReference type="Proteomes" id="UP000195787">
    <property type="component" value="Unassembled WGS sequence"/>
</dbReference>
<proteinExistence type="predicted"/>
<dbReference type="InterPro" id="IPR011990">
    <property type="entry name" value="TPR-like_helical_dom_sf"/>
</dbReference>
<dbReference type="RefSeq" id="WP_086991108.1">
    <property type="nucleotide sequence ID" value="NZ_FUHU01000020.1"/>
</dbReference>
<dbReference type="AlphaFoldDB" id="A0A1R4F9D4"/>
<accession>A0A1R4F9D4</accession>
<dbReference type="OrthoDB" id="4793449at2"/>